<keyword evidence="1" id="KW-1185">Reference proteome</keyword>
<dbReference type="WBParaSite" id="PDA_v2.g28707.t1">
    <property type="protein sequence ID" value="PDA_v2.g28707.t1"/>
    <property type="gene ID" value="PDA_v2.g28707"/>
</dbReference>
<name>A0A914QBU4_9BILA</name>
<proteinExistence type="predicted"/>
<sequence length="127" mass="14767">MNYITFCWLISAIKVIQITDENGKKMKGEIRCNKIKNVVDAIKSKKNVYPAFAHVANYCYWNTKQSKPLTPSKLIENEKIDWYLVYDSDGDIAIKSRNQLNNEDYLLAEMFAEGEFVFDKICKIDIV</sequence>
<protein>
    <submittedName>
        <fullName evidence="2">Uncharacterized protein</fullName>
    </submittedName>
</protein>
<reference evidence="2" key="1">
    <citation type="submission" date="2022-11" db="UniProtKB">
        <authorList>
            <consortium name="WormBaseParasite"/>
        </authorList>
    </citation>
    <scope>IDENTIFICATION</scope>
</reference>
<organism evidence="1 2">
    <name type="scientific">Panagrolaimus davidi</name>
    <dbReference type="NCBI Taxonomy" id="227884"/>
    <lineage>
        <taxon>Eukaryota</taxon>
        <taxon>Metazoa</taxon>
        <taxon>Ecdysozoa</taxon>
        <taxon>Nematoda</taxon>
        <taxon>Chromadorea</taxon>
        <taxon>Rhabditida</taxon>
        <taxon>Tylenchina</taxon>
        <taxon>Panagrolaimomorpha</taxon>
        <taxon>Panagrolaimoidea</taxon>
        <taxon>Panagrolaimidae</taxon>
        <taxon>Panagrolaimus</taxon>
    </lineage>
</organism>
<evidence type="ECO:0000313" key="2">
    <source>
        <dbReference type="WBParaSite" id="PDA_v2.g28707.t1"/>
    </source>
</evidence>
<dbReference type="Proteomes" id="UP000887578">
    <property type="component" value="Unplaced"/>
</dbReference>
<dbReference type="AlphaFoldDB" id="A0A914QBU4"/>
<accession>A0A914QBU4</accession>
<evidence type="ECO:0000313" key="1">
    <source>
        <dbReference type="Proteomes" id="UP000887578"/>
    </source>
</evidence>